<evidence type="ECO:0000313" key="2">
    <source>
        <dbReference type="Proteomes" id="UP000799755"/>
    </source>
</evidence>
<reference evidence="1" key="1">
    <citation type="journal article" date="2020" name="Stud. Mycol.">
        <title>101 Dothideomycetes genomes: a test case for predicting lifestyles and emergence of pathogens.</title>
        <authorList>
            <person name="Haridas S."/>
            <person name="Albert R."/>
            <person name="Binder M."/>
            <person name="Bloem J."/>
            <person name="Labutti K."/>
            <person name="Salamov A."/>
            <person name="Andreopoulos B."/>
            <person name="Baker S."/>
            <person name="Barry K."/>
            <person name="Bills G."/>
            <person name="Bluhm B."/>
            <person name="Cannon C."/>
            <person name="Castanera R."/>
            <person name="Culley D."/>
            <person name="Daum C."/>
            <person name="Ezra D."/>
            <person name="Gonzalez J."/>
            <person name="Henrissat B."/>
            <person name="Kuo A."/>
            <person name="Liang C."/>
            <person name="Lipzen A."/>
            <person name="Lutzoni F."/>
            <person name="Magnuson J."/>
            <person name="Mondo S."/>
            <person name="Nolan M."/>
            <person name="Ohm R."/>
            <person name="Pangilinan J."/>
            <person name="Park H.-J."/>
            <person name="Ramirez L."/>
            <person name="Alfaro M."/>
            <person name="Sun H."/>
            <person name="Tritt A."/>
            <person name="Yoshinaga Y."/>
            <person name="Zwiers L.-H."/>
            <person name="Turgeon B."/>
            <person name="Goodwin S."/>
            <person name="Spatafora J."/>
            <person name="Crous P."/>
            <person name="Grigoriev I."/>
        </authorList>
    </citation>
    <scope>NUCLEOTIDE SEQUENCE</scope>
    <source>
        <strain evidence="1">ATCC 200398</strain>
    </source>
</reference>
<gene>
    <name evidence="1" type="ORF">BDR25DRAFT_317834</name>
</gene>
<sequence length="184" mass="21069">MCSTPATPWGEMAFAIFPNEYFPTFEQSDGIPLDDSMNGPYLEDAGRSITEAIRAGEFVEDSVLNNKWERMKSKLRATMEVAYPEQTDEEEILRGGPRIWKAFDQVLDEAGKPLRADPKYARRMSESPRVQAEQGICRLIVFLAVGFHRQDILRWMRDVLLRETTQAISQYTPQNDYESVGPVE</sequence>
<name>A0ACB6QK00_9PLEO</name>
<organism evidence="1 2">
    <name type="scientific">Lindgomyces ingoldianus</name>
    <dbReference type="NCBI Taxonomy" id="673940"/>
    <lineage>
        <taxon>Eukaryota</taxon>
        <taxon>Fungi</taxon>
        <taxon>Dikarya</taxon>
        <taxon>Ascomycota</taxon>
        <taxon>Pezizomycotina</taxon>
        <taxon>Dothideomycetes</taxon>
        <taxon>Pleosporomycetidae</taxon>
        <taxon>Pleosporales</taxon>
        <taxon>Lindgomycetaceae</taxon>
        <taxon>Lindgomyces</taxon>
    </lineage>
</organism>
<dbReference type="EMBL" id="MU003525">
    <property type="protein sequence ID" value="KAF2466461.1"/>
    <property type="molecule type" value="Genomic_DNA"/>
</dbReference>
<proteinExistence type="predicted"/>
<keyword evidence="2" id="KW-1185">Reference proteome</keyword>
<evidence type="ECO:0000313" key="1">
    <source>
        <dbReference type="EMBL" id="KAF2466461.1"/>
    </source>
</evidence>
<comment type="caution">
    <text evidence="1">The sequence shown here is derived from an EMBL/GenBank/DDBJ whole genome shotgun (WGS) entry which is preliminary data.</text>
</comment>
<protein>
    <submittedName>
        <fullName evidence="1">Uncharacterized protein</fullName>
    </submittedName>
</protein>
<dbReference type="Proteomes" id="UP000799755">
    <property type="component" value="Unassembled WGS sequence"/>
</dbReference>
<accession>A0ACB6QK00</accession>